<dbReference type="PANTHER" id="PTHR21101">
    <property type="entry name" value="RESISTIN"/>
    <property type="match status" value="1"/>
</dbReference>
<keyword evidence="5 8" id="KW-0732">Signal</keyword>
<dbReference type="FunFam" id="2.60.40.4230:FF:000001">
    <property type="entry name" value="Resistin-like beta"/>
    <property type="match status" value="1"/>
</dbReference>
<dbReference type="Gene3D" id="2.60.40.4230">
    <property type="entry name" value="Resistin head domain"/>
    <property type="match status" value="1"/>
</dbReference>
<proteinExistence type="inferred from homology"/>
<feature type="chain" id="PRO_5042519626" evidence="8">
    <location>
        <begin position="24"/>
        <end position="195"/>
    </location>
</feature>
<comment type="similarity">
    <text evidence="2">Belongs to the resistin/FIZZ family.</text>
</comment>
<dbReference type="Pfam" id="PF06954">
    <property type="entry name" value="Resistin"/>
    <property type="match status" value="1"/>
</dbReference>
<keyword evidence="4" id="KW-0372">Hormone</keyword>
<dbReference type="GO" id="GO:0005615">
    <property type="term" value="C:extracellular space"/>
    <property type="evidence" value="ECO:0007669"/>
    <property type="project" value="TreeGrafter"/>
</dbReference>
<dbReference type="GO" id="GO:0005179">
    <property type="term" value="F:hormone activity"/>
    <property type="evidence" value="ECO:0007669"/>
    <property type="project" value="UniProtKB-KW"/>
</dbReference>
<accession>A0AAJ7U181</accession>
<evidence type="ECO:0000313" key="10">
    <source>
        <dbReference type="RefSeq" id="XP_032826397.1"/>
    </source>
</evidence>
<keyword evidence="6" id="KW-1015">Disulfide bond</keyword>
<dbReference type="PANTHER" id="PTHR21101:SF12">
    <property type="entry name" value="RESISTIN"/>
    <property type="match status" value="1"/>
</dbReference>
<dbReference type="Proteomes" id="UP001318040">
    <property type="component" value="Chromosome 43"/>
</dbReference>
<evidence type="ECO:0000256" key="5">
    <source>
        <dbReference type="ARBA" id="ARBA00022729"/>
    </source>
</evidence>
<dbReference type="InterPro" id="IPR036262">
    <property type="entry name" value="Resistin-like_sf"/>
</dbReference>
<evidence type="ECO:0000256" key="4">
    <source>
        <dbReference type="ARBA" id="ARBA00022702"/>
    </source>
</evidence>
<dbReference type="SUPFAM" id="SSF111423">
    <property type="entry name" value="Resistin"/>
    <property type="match status" value="1"/>
</dbReference>
<feature type="region of interest" description="Disordered" evidence="7">
    <location>
        <begin position="53"/>
        <end position="138"/>
    </location>
</feature>
<evidence type="ECO:0000313" key="9">
    <source>
        <dbReference type="Proteomes" id="UP001318040"/>
    </source>
</evidence>
<dbReference type="KEGG" id="pmrn:116951691"/>
<dbReference type="AlphaFoldDB" id="A0AAJ7U181"/>
<organism evidence="9 10">
    <name type="scientific">Petromyzon marinus</name>
    <name type="common">Sea lamprey</name>
    <dbReference type="NCBI Taxonomy" id="7757"/>
    <lineage>
        <taxon>Eukaryota</taxon>
        <taxon>Metazoa</taxon>
        <taxon>Chordata</taxon>
        <taxon>Craniata</taxon>
        <taxon>Vertebrata</taxon>
        <taxon>Cyclostomata</taxon>
        <taxon>Hyperoartia</taxon>
        <taxon>Petromyzontiformes</taxon>
        <taxon>Petromyzontidae</taxon>
        <taxon>Petromyzon</taxon>
    </lineage>
</organism>
<evidence type="ECO:0000256" key="3">
    <source>
        <dbReference type="ARBA" id="ARBA00022525"/>
    </source>
</evidence>
<evidence type="ECO:0000256" key="2">
    <source>
        <dbReference type="ARBA" id="ARBA00007258"/>
    </source>
</evidence>
<dbReference type="Pfam" id="PF01391">
    <property type="entry name" value="Collagen"/>
    <property type="match status" value="1"/>
</dbReference>
<dbReference type="InterPro" id="IPR008160">
    <property type="entry name" value="Collagen"/>
</dbReference>
<reference evidence="10" key="1">
    <citation type="submission" date="2025-08" db="UniProtKB">
        <authorList>
            <consortium name="RefSeq"/>
        </authorList>
    </citation>
    <scope>IDENTIFICATION</scope>
    <source>
        <tissue evidence="10">Sperm</tissue>
    </source>
</reference>
<feature type="compositionally biased region" description="Low complexity" evidence="7">
    <location>
        <begin position="79"/>
        <end position="98"/>
    </location>
</feature>
<keyword evidence="3" id="KW-0964">Secreted</keyword>
<gene>
    <name evidence="10" type="primary">LOC116951691</name>
</gene>
<feature type="signal peptide" evidence="8">
    <location>
        <begin position="1"/>
        <end position="23"/>
    </location>
</feature>
<evidence type="ECO:0000256" key="8">
    <source>
        <dbReference type="SAM" id="SignalP"/>
    </source>
</evidence>
<evidence type="ECO:0000256" key="6">
    <source>
        <dbReference type="ARBA" id="ARBA00023157"/>
    </source>
</evidence>
<dbReference type="InterPro" id="IPR009714">
    <property type="entry name" value="RELM"/>
</dbReference>
<comment type="subcellular location">
    <subcellularLocation>
        <location evidence="1">Secreted</location>
    </subcellularLocation>
</comment>
<keyword evidence="9" id="KW-1185">Reference proteome</keyword>
<sequence>MGKMKLPCSLTMWLLLASAQAHADQLGTDNYQAEKRQLEEFLPKICSIYGSSSYPRGIPGKDGETGPKGVPGDPGSRGPPGKLGPAGSPGSPGPAGSAGPPGPAGPPGNNGLRGQPGNTGPAGPPGNPGTPAATNRISCTNVSSRGDTTSCPTGHIAVSCACGSACGSWDIPNDSTCHCQCRGIDWTSARCCKLA</sequence>
<dbReference type="CDD" id="cd16333">
    <property type="entry name" value="RELM"/>
    <property type="match status" value="1"/>
</dbReference>
<dbReference type="RefSeq" id="XP_032826397.1">
    <property type="nucleotide sequence ID" value="XM_032970506.1"/>
</dbReference>
<protein>
    <submittedName>
        <fullName evidence="10">Collagen alpha-1(I) chain-like isoform X1</fullName>
    </submittedName>
</protein>
<evidence type="ECO:0000256" key="7">
    <source>
        <dbReference type="SAM" id="MobiDB-lite"/>
    </source>
</evidence>
<evidence type="ECO:0000256" key="1">
    <source>
        <dbReference type="ARBA" id="ARBA00004613"/>
    </source>
</evidence>
<name>A0AAJ7U181_PETMA</name>